<dbReference type="VEuPathDB" id="FungiDB:BO70DRAFT_315045"/>
<dbReference type="AlphaFoldDB" id="A0A317W554"/>
<feature type="compositionally biased region" description="Basic and acidic residues" evidence="1">
    <location>
        <begin position="560"/>
        <end position="577"/>
    </location>
</feature>
<dbReference type="EMBL" id="MSFL01000013">
    <property type="protein sequence ID" value="PWY81776.1"/>
    <property type="molecule type" value="Genomic_DNA"/>
</dbReference>
<dbReference type="Pfam" id="PF10056">
    <property type="entry name" value="DUF2293"/>
    <property type="match status" value="1"/>
</dbReference>
<feature type="region of interest" description="Disordered" evidence="1">
    <location>
        <begin position="263"/>
        <end position="282"/>
    </location>
</feature>
<keyword evidence="4" id="KW-1185">Reference proteome</keyword>
<reference evidence="3 4" key="1">
    <citation type="submission" date="2016-12" db="EMBL/GenBank/DDBJ databases">
        <title>The genomes of Aspergillus section Nigri reveals drivers in fungal speciation.</title>
        <authorList>
            <consortium name="DOE Joint Genome Institute"/>
            <person name="Vesth T.C."/>
            <person name="Nybo J."/>
            <person name="Theobald S."/>
            <person name="Brandl J."/>
            <person name="Frisvad J.C."/>
            <person name="Nielsen K.F."/>
            <person name="Lyhne E.K."/>
            <person name="Kogle M.E."/>
            <person name="Kuo A."/>
            <person name="Riley R."/>
            <person name="Clum A."/>
            <person name="Nolan M."/>
            <person name="Lipzen A."/>
            <person name="Salamov A."/>
            <person name="Henrissat B."/>
            <person name="Wiebenga A."/>
            <person name="De Vries R.P."/>
            <person name="Grigoriev I.V."/>
            <person name="Mortensen U.H."/>
            <person name="Andersen M.R."/>
            <person name="Baker S.E."/>
        </authorList>
    </citation>
    <scope>NUCLEOTIDE SEQUENCE [LARGE SCALE GENOMIC DNA]</scope>
    <source>
        <strain evidence="3 4">CBS 117.55</strain>
    </source>
</reference>
<name>A0A317W554_9EURO</name>
<feature type="compositionally biased region" description="Acidic residues" evidence="1">
    <location>
        <begin position="263"/>
        <end position="273"/>
    </location>
</feature>
<dbReference type="InterPro" id="IPR018744">
    <property type="entry name" value="DUF2293"/>
</dbReference>
<feature type="domain" description="DUF2293" evidence="2">
    <location>
        <begin position="160"/>
        <end position="242"/>
    </location>
</feature>
<evidence type="ECO:0000259" key="2">
    <source>
        <dbReference type="Pfam" id="PF10056"/>
    </source>
</evidence>
<gene>
    <name evidence="3" type="ORF">BO70DRAFT_315045</name>
</gene>
<evidence type="ECO:0000313" key="4">
    <source>
        <dbReference type="Proteomes" id="UP000247233"/>
    </source>
</evidence>
<dbReference type="Proteomes" id="UP000247233">
    <property type="component" value="Unassembled WGS sequence"/>
</dbReference>
<evidence type="ECO:0000313" key="3">
    <source>
        <dbReference type="EMBL" id="PWY81776.1"/>
    </source>
</evidence>
<dbReference type="PANTHER" id="PTHR38113:SF1">
    <property type="entry name" value="DUF2293 DOMAIN-CONTAINING PROTEIN"/>
    <property type="match status" value="1"/>
</dbReference>
<sequence>MARVSRKAVSVLARHAPSRAIRRNTRKHKVILESITQEKKKLRSVISFEAKAPPGYTFIPAGNPQLTTACKELCRKDGWKVFAVTTTPHMHTHNLSQHVHRIGYHFPSTAVATVCMDMGLYLTAAGKAVPFQSVGSIASRRRANSEVSQTTINTEARDVLKDLFPNMPDNDLNQIIKTAFQKGQRKVGTAVELPLARRAQLAVVAHIRHIYTDYDRLLKATSFHEARSLVEEPTLAKLVEWRGDDENGRTVLEDVFREVIVISDDEEDSDTEGEAPASVDRDRSVMVVSSNPRADELQTKQLNYANPILREVQSDISDDEAPPGFRFIPEAPRTNKIDRRGFSRYQAWDRAINRYRHMANEADQRRLHDGSTDSRRPVVTRQPLQENVGQEGPALYPAIDHPCVSLAPLAASNTGPFGAGAGRPILTSVVDRHSYELNRGAELSIDRRDILLSNVIPLDRTQAAPPKRRTFQRDDSPNAPVFVSGPREVYEMTQTGDPTLPLAPSQHRSTVQSQDHAFPSIEAPLPVEIRRSDSGQLDHLTKRMSGTFSIRSVTPHHLAHREASHQDLQKSARDQAAKRRRTAHYEPVGADYTYSKDNSASTVVPHRAGWFHNAAGYVPWGSSSALDETYVRRGYVAPFGALNTPENHPGRSQSSAVTANIGLNTEAAQHQVPVKKLDNQTSHLLSSEFPARRWSPGQPHIFPGNRYAIYKDNASERLVPVRHSALEERRVYREIPGYNIRNLRPVQGPESQESIWSSRIYGRTPASHARSPKRHYAEDFVRAVDYDDRIPLEYTAQHQLQTPNRSMGTRPQPVGVTVQTESYQCNISGSMESRPSGPVCLDSRAEITAQDFAAALDQSQGYQTVREINPSSTAQYYDRYGGGTMDFSWQASECQQQGSGTGDQCYPTYVRQVNRTQYSVPEGRAVVIVD</sequence>
<comment type="caution">
    <text evidence="3">The sequence shown here is derived from an EMBL/GenBank/DDBJ whole genome shotgun (WGS) entry which is preliminary data.</text>
</comment>
<evidence type="ECO:0000256" key="1">
    <source>
        <dbReference type="SAM" id="MobiDB-lite"/>
    </source>
</evidence>
<dbReference type="GeneID" id="37062530"/>
<dbReference type="PANTHER" id="PTHR38113">
    <property type="match status" value="1"/>
</dbReference>
<protein>
    <recommendedName>
        <fullName evidence="2">DUF2293 domain-containing protein</fullName>
    </recommendedName>
</protein>
<dbReference type="RefSeq" id="XP_025399041.1">
    <property type="nucleotide sequence ID" value="XM_025540293.1"/>
</dbReference>
<feature type="region of interest" description="Disordered" evidence="1">
    <location>
        <begin position="559"/>
        <end position="582"/>
    </location>
</feature>
<proteinExistence type="predicted"/>
<organism evidence="3 4">
    <name type="scientific">Aspergillus heteromorphus CBS 117.55</name>
    <dbReference type="NCBI Taxonomy" id="1448321"/>
    <lineage>
        <taxon>Eukaryota</taxon>
        <taxon>Fungi</taxon>
        <taxon>Dikarya</taxon>
        <taxon>Ascomycota</taxon>
        <taxon>Pezizomycotina</taxon>
        <taxon>Eurotiomycetes</taxon>
        <taxon>Eurotiomycetidae</taxon>
        <taxon>Eurotiales</taxon>
        <taxon>Aspergillaceae</taxon>
        <taxon>Aspergillus</taxon>
        <taxon>Aspergillus subgen. Circumdati</taxon>
    </lineage>
</organism>
<dbReference type="OrthoDB" id="5288828at2759"/>
<accession>A0A317W554</accession>
<feature type="region of interest" description="Disordered" evidence="1">
    <location>
        <begin position="464"/>
        <end position="483"/>
    </location>
</feature>